<evidence type="ECO:0000313" key="6">
    <source>
        <dbReference type="Proteomes" id="UP000019487"/>
    </source>
</evidence>
<dbReference type="GO" id="GO:0000976">
    <property type="term" value="F:transcription cis-regulatory region binding"/>
    <property type="evidence" value="ECO:0007669"/>
    <property type="project" value="TreeGrafter"/>
</dbReference>
<evidence type="ECO:0000313" key="5">
    <source>
        <dbReference type="EMBL" id="ESZ93294.1"/>
    </source>
</evidence>
<dbReference type="GO" id="GO:0005634">
    <property type="term" value="C:nucleus"/>
    <property type="evidence" value="ECO:0007669"/>
    <property type="project" value="UniProtKB-SubCell"/>
</dbReference>
<keyword evidence="2" id="KW-0539">Nucleus</keyword>
<accession>W9CEV7</accession>
<proteinExistence type="predicted"/>
<comment type="caution">
    <text evidence="5">The sequence shown here is derived from an EMBL/GenBank/DDBJ whole genome shotgun (WGS) entry which is preliminary data.</text>
</comment>
<feature type="region of interest" description="Disordered" evidence="3">
    <location>
        <begin position="482"/>
        <end position="514"/>
    </location>
</feature>
<comment type="subcellular location">
    <subcellularLocation>
        <location evidence="1">Nucleus</location>
    </subcellularLocation>
</comment>
<dbReference type="Gene3D" id="4.10.240.10">
    <property type="entry name" value="Zn(2)-C6 fungal-type DNA-binding domain"/>
    <property type="match status" value="1"/>
</dbReference>
<dbReference type="HOGENOM" id="CLU_406056_0_0_1"/>
<evidence type="ECO:0000256" key="2">
    <source>
        <dbReference type="ARBA" id="ARBA00023242"/>
    </source>
</evidence>
<dbReference type="AlphaFoldDB" id="W9CEV7"/>
<reference evidence="5 6" key="1">
    <citation type="journal article" date="2014" name="Genome Announc.">
        <title>Draft genome sequence of Sclerotinia borealis, a psychrophilic plant pathogenic fungus.</title>
        <authorList>
            <person name="Mardanov A.V."/>
            <person name="Beletsky A.V."/>
            <person name="Kadnikov V.V."/>
            <person name="Ignatov A.N."/>
            <person name="Ravin N.V."/>
        </authorList>
    </citation>
    <scope>NUCLEOTIDE SEQUENCE [LARGE SCALE GENOMIC DNA]</scope>
    <source>
        <strain evidence="6">F-4157</strain>
    </source>
</reference>
<dbReference type="CDD" id="cd00067">
    <property type="entry name" value="GAL4"/>
    <property type="match status" value="1"/>
</dbReference>
<dbReference type="Pfam" id="PF11951">
    <property type="entry name" value="Fungal_trans_2"/>
    <property type="match status" value="1"/>
</dbReference>
<dbReference type="PANTHER" id="PTHR37534">
    <property type="entry name" value="TRANSCRIPTIONAL ACTIVATOR PROTEIN UGA3"/>
    <property type="match status" value="1"/>
</dbReference>
<sequence>MAPGMGIKAPVPRTRTGCLTCRARKVKCDEGKPDCGRCIRLQRDCKWSTPPAHMLATTSHGHGISSTSSLPTTQQLALGKTRIPKDSFVIEFPNIDKTTMPYIHHFVGFCSRFLAYANDDEGNPFKEELVPFVTTSPALLHSIIAVAAGHMSRTDKQHEVKATKHYSMALRELNTALCDSSVAKQNSTLGACLLLCVGLWLEHLKGARDLILHRGGPKTSDFLTRFFALLDVSGSLFAGQGPLLPGNYWLEDAQPQSKSPKQIGCSPPSAEPTLNWPYYDPGGVMTGEFHVFMIFMANLSRLSSRSLTEISPEEQIIIKQEAFGIKQEVQMWWLNCPSILRDLSNDWRRQPRDIKLTVAETLEAEAFSSTKACMYGCILFIYHIIDPVCEEPQPPEVTEAIKQVLDIASETPEGYGLEMGLYYGLFAAGASIFNDWVVEDIVRKKLKADTRIALYIYSCLKRLIGGYKIVKTILTENRFEYSTTAQQRTTSPELWEDRSSPPNGGDGPHDGTLEEMERRNNEGTEFRVKNEDMGRPTVLLLGGTGKVARRIAPLLSAALIGWGRDDIEGGLVESELSLRGDQLWSYDEVATLLTRTLGREIIHVNVEEEDIVKGMVDGGVKEDLANVLVELDTAIKRGEEAKLGGDLEWVMGSRGRGRGFEEYIEECARSGVWDVKE</sequence>
<dbReference type="Proteomes" id="UP000019487">
    <property type="component" value="Unassembled WGS sequence"/>
</dbReference>
<dbReference type="PROSITE" id="PS00463">
    <property type="entry name" value="ZN2_CY6_FUNGAL_1"/>
    <property type="match status" value="1"/>
</dbReference>
<dbReference type="OrthoDB" id="3509362at2759"/>
<gene>
    <name evidence="5" type="ORF">SBOR_6332</name>
</gene>
<dbReference type="CDD" id="cd12148">
    <property type="entry name" value="fungal_TF_MHR"/>
    <property type="match status" value="1"/>
</dbReference>
<dbReference type="Gene3D" id="3.90.25.10">
    <property type="entry name" value="UDP-galactose 4-epimerase, domain 1"/>
    <property type="match status" value="1"/>
</dbReference>
<name>W9CEV7_SCLBF</name>
<dbReference type="GO" id="GO:0000981">
    <property type="term" value="F:DNA-binding transcription factor activity, RNA polymerase II-specific"/>
    <property type="evidence" value="ECO:0007669"/>
    <property type="project" value="InterPro"/>
</dbReference>
<feature type="compositionally biased region" description="Polar residues" evidence="3">
    <location>
        <begin position="482"/>
        <end position="492"/>
    </location>
</feature>
<protein>
    <recommendedName>
        <fullName evidence="4">Zn(2)-C6 fungal-type domain-containing protein</fullName>
    </recommendedName>
</protein>
<feature type="domain" description="Zn(2)-C6 fungal-type" evidence="4">
    <location>
        <begin position="17"/>
        <end position="47"/>
    </location>
</feature>
<evidence type="ECO:0000256" key="1">
    <source>
        <dbReference type="ARBA" id="ARBA00004123"/>
    </source>
</evidence>
<evidence type="ECO:0000256" key="3">
    <source>
        <dbReference type="SAM" id="MobiDB-lite"/>
    </source>
</evidence>
<evidence type="ECO:0000259" key="4">
    <source>
        <dbReference type="PROSITE" id="PS50048"/>
    </source>
</evidence>
<dbReference type="PROSITE" id="PS50048">
    <property type="entry name" value="ZN2_CY6_FUNGAL_2"/>
    <property type="match status" value="1"/>
</dbReference>
<dbReference type="SUPFAM" id="SSF57701">
    <property type="entry name" value="Zn2/Cys6 DNA-binding domain"/>
    <property type="match status" value="1"/>
</dbReference>
<organism evidence="5 6">
    <name type="scientific">Sclerotinia borealis (strain F-4128)</name>
    <dbReference type="NCBI Taxonomy" id="1432307"/>
    <lineage>
        <taxon>Eukaryota</taxon>
        <taxon>Fungi</taxon>
        <taxon>Dikarya</taxon>
        <taxon>Ascomycota</taxon>
        <taxon>Pezizomycotina</taxon>
        <taxon>Leotiomycetes</taxon>
        <taxon>Helotiales</taxon>
        <taxon>Sclerotiniaceae</taxon>
        <taxon>Sclerotinia</taxon>
    </lineage>
</organism>
<dbReference type="PANTHER" id="PTHR37534:SF49">
    <property type="entry name" value="LYSINE BIOSYNTHESIS REGULATORY PROTEIN LYS14"/>
    <property type="match status" value="1"/>
</dbReference>
<dbReference type="InterPro" id="IPR001138">
    <property type="entry name" value="Zn2Cys6_DnaBD"/>
</dbReference>
<dbReference type="InterPro" id="IPR021858">
    <property type="entry name" value="Fun_TF"/>
</dbReference>
<dbReference type="GO" id="GO:0045944">
    <property type="term" value="P:positive regulation of transcription by RNA polymerase II"/>
    <property type="evidence" value="ECO:0007669"/>
    <property type="project" value="TreeGrafter"/>
</dbReference>
<keyword evidence="6" id="KW-1185">Reference proteome</keyword>
<dbReference type="InterPro" id="IPR036864">
    <property type="entry name" value="Zn2-C6_fun-type_DNA-bd_sf"/>
</dbReference>
<dbReference type="Pfam" id="PF00172">
    <property type="entry name" value="Zn_clus"/>
    <property type="match status" value="1"/>
</dbReference>
<dbReference type="GO" id="GO:0008270">
    <property type="term" value="F:zinc ion binding"/>
    <property type="evidence" value="ECO:0007669"/>
    <property type="project" value="InterPro"/>
</dbReference>
<dbReference type="EMBL" id="AYSA01000332">
    <property type="protein sequence ID" value="ESZ93294.1"/>
    <property type="molecule type" value="Genomic_DNA"/>
</dbReference>
<dbReference type="SMART" id="SM00066">
    <property type="entry name" value="GAL4"/>
    <property type="match status" value="1"/>
</dbReference>